<reference evidence="1 2" key="1">
    <citation type="journal article" date="2021" name="BMC Biol.">
        <title>Horizontally acquired antibacterial genes associated with adaptive radiation of ladybird beetles.</title>
        <authorList>
            <person name="Li H.S."/>
            <person name="Tang X.F."/>
            <person name="Huang Y.H."/>
            <person name="Xu Z.Y."/>
            <person name="Chen M.L."/>
            <person name="Du X.Y."/>
            <person name="Qiu B.Y."/>
            <person name="Chen P.T."/>
            <person name="Zhang W."/>
            <person name="Slipinski A."/>
            <person name="Escalona H.E."/>
            <person name="Waterhouse R.M."/>
            <person name="Zwick A."/>
            <person name="Pang H."/>
        </authorList>
    </citation>
    <scope>NUCLEOTIDE SEQUENCE [LARGE SCALE GENOMIC DNA]</scope>
    <source>
        <strain evidence="1">SYSU2018</strain>
    </source>
</reference>
<evidence type="ECO:0000313" key="2">
    <source>
        <dbReference type="Proteomes" id="UP001516400"/>
    </source>
</evidence>
<protein>
    <submittedName>
        <fullName evidence="1">Uncharacterized protein</fullName>
    </submittedName>
</protein>
<keyword evidence="2" id="KW-1185">Reference proteome</keyword>
<accession>A0ABD2N5K4</accession>
<evidence type="ECO:0000313" key="1">
    <source>
        <dbReference type="EMBL" id="KAL3273596.1"/>
    </source>
</evidence>
<dbReference type="AlphaFoldDB" id="A0ABD2N5K4"/>
<comment type="caution">
    <text evidence="1">The sequence shown here is derived from an EMBL/GenBank/DDBJ whole genome shotgun (WGS) entry which is preliminary data.</text>
</comment>
<dbReference type="EMBL" id="JABFTP020000062">
    <property type="protein sequence ID" value="KAL3273596.1"/>
    <property type="molecule type" value="Genomic_DNA"/>
</dbReference>
<proteinExistence type="predicted"/>
<sequence>MVLKEKVKSNPTNSVNFSEQAWEEILLEFEERQERKSNIIMYGLPEQPFGTSKDQKIAKENDKVDTIIESIKPDVRCDGVRTQRLGKFTATSNKPRPIRSLSLITMK</sequence>
<organism evidence="1 2">
    <name type="scientific">Cryptolaemus montrouzieri</name>
    <dbReference type="NCBI Taxonomy" id="559131"/>
    <lineage>
        <taxon>Eukaryota</taxon>
        <taxon>Metazoa</taxon>
        <taxon>Ecdysozoa</taxon>
        <taxon>Arthropoda</taxon>
        <taxon>Hexapoda</taxon>
        <taxon>Insecta</taxon>
        <taxon>Pterygota</taxon>
        <taxon>Neoptera</taxon>
        <taxon>Endopterygota</taxon>
        <taxon>Coleoptera</taxon>
        <taxon>Polyphaga</taxon>
        <taxon>Cucujiformia</taxon>
        <taxon>Coccinelloidea</taxon>
        <taxon>Coccinellidae</taxon>
        <taxon>Scymninae</taxon>
        <taxon>Scymnini</taxon>
        <taxon>Cryptolaemus</taxon>
    </lineage>
</organism>
<gene>
    <name evidence="1" type="ORF">HHI36_015028</name>
</gene>
<dbReference type="Proteomes" id="UP001516400">
    <property type="component" value="Unassembled WGS sequence"/>
</dbReference>
<name>A0ABD2N5K4_9CUCU</name>